<feature type="transmembrane region" description="Helical" evidence="9">
    <location>
        <begin position="239"/>
        <end position="261"/>
    </location>
</feature>
<protein>
    <submittedName>
        <fullName evidence="12">Neurotensin receptor type 1</fullName>
    </submittedName>
</protein>
<organism evidence="11 12">
    <name type="scientific">Galendromus occidentalis</name>
    <name type="common">western predatory mite</name>
    <dbReference type="NCBI Taxonomy" id="34638"/>
    <lineage>
        <taxon>Eukaryota</taxon>
        <taxon>Metazoa</taxon>
        <taxon>Ecdysozoa</taxon>
        <taxon>Arthropoda</taxon>
        <taxon>Chelicerata</taxon>
        <taxon>Arachnida</taxon>
        <taxon>Acari</taxon>
        <taxon>Parasitiformes</taxon>
        <taxon>Mesostigmata</taxon>
        <taxon>Gamasina</taxon>
        <taxon>Phytoseioidea</taxon>
        <taxon>Phytoseiidae</taxon>
        <taxon>Typhlodrominae</taxon>
        <taxon>Galendromus</taxon>
    </lineage>
</organism>
<evidence type="ECO:0000256" key="8">
    <source>
        <dbReference type="ARBA" id="ARBA00023224"/>
    </source>
</evidence>
<evidence type="ECO:0000256" key="9">
    <source>
        <dbReference type="SAM" id="Phobius"/>
    </source>
</evidence>
<feature type="transmembrane region" description="Helical" evidence="9">
    <location>
        <begin position="370"/>
        <end position="388"/>
    </location>
</feature>
<sequence length="454" mass="51726">MGSALLKDQHSYGTINIEAFSLHQGLAFSQIPMLFICQCADHNSYHRTDDSSELQSLYKQPWAIHTLAILNTYYMAVAIYGGLVGNVLSFLTFRNSCLRSKTSSYYMSALAASDFGFLFFISFEWLTAMGVNLTAIPGMCQITVFLTEGFATLSVWLTVSFTAERYLAVCYPLWGHIHMSTRRRARSIVSTLMVLSFILNSHFMFDVTARPISRAQLYICTSDDSLKKFLYFINITDTVLTFCLPALLISFMNLMIARAIFVSHTMWKQQGAVLKTRESTDSLTGASREGNLSKGLSFRDKDIQCLHGPSPNDARQQLENPIQLSVTRTLLLVSTVFLILNSPFYLSRLYLHFYNDKGLVRRSVFVMQRYFMLLYYTHFSINFILYNLSSAMFRSNLLDYLRARWAELKRKFSTLPRISNIYGSSTVLSAELVQGDHSMTVTEMVRHLVSDFCG</sequence>
<comment type="subcellular location">
    <subcellularLocation>
        <location evidence="1">Membrane</location>
        <topology evidence="1">Multi-pass membrane protein</topology>
    </subcellularLocation>
</comment>
<dbReference type="InterPro" id="IPR017452">
    <property type="entry name" value="GPCR_Rhodpsn_7TM"/>
</dbReference>
<dbReference type="Proteomes" id="UP000694867">
    <property type="component" value="Unplaced"/>
</dbReference>
<keyword evidence="8" id="KW-0807">Transducer</keyword>
<dbReference type="InterPro" id="IPR000276">
    <property type="entry name" value="GPCR_Rhodpsn"/>
</dbReference>
<evidence type="ECO:0000256" key="6">
    <source>
        <dbReference type="ARBA" id="ARBA00023136"/>
    </source>
</evidence>
<dbReference type="Gene3D" id="1.20.1070.10">
    <property type="entry name" value="Rhodopsin 7-helix transmembrane proteins"/>
    <property type="match status" value="1"/>
</dbReference>
<name>A0AAJ7SI48_9ACAR</name>
<keyword evidence="3 9" id="KW-0812">Transmembrane</keyword>
<evidence type="ECO:0000256" key="5">
    <source>
        <dbReference type="ARBA" id="ARBA00023040"/>
    </source>
</evidence>
<proteinExistence type="inferred from homology"/>
<accession>A0AAJ7SI48</accession>
<evidence type="ECO:0000256" key="2">
    <source>
        <dbReference type="ARBA" id="ARBA00010663"/>
    </source>
</evidence>
<dbReference type="GO" id="GO:0005886">
    <property type="term" value="C:plasma membrane"/>
    <property type="evidence" value="ECO:0007669"/>
    <property type="project" value="TreeGrafter"/>
</dbReference>
<dbReference type="PROSITE" id="PS50262">
    <property type="entry name" value="G_PROTEIN_RECEP_F1_2"/>
    <property type="match status" value="1"/>
</dbReference>
<feature type="transmembrane region" description="Helical" evidence="9">
    <location>
        <begin position="73"/>
        <end position="93"/>
    </location>
</feature>
<evidence type="ECO:0000256" key="7">
    <source>
        <dbReference type="ARBA" id="ARBA00023170"/>
    </source>
</evidence>
<evidence type="ECO:0000313" key="12">
    <source>
        <dbReference type="RefSeq" id="XP_028968471.1"/>
    </source>
</evidence>
<evidence type="ECO:0000256" key="3">
    <source>
        <dbReference type="ARBA" id="ARBA00022692"/>
    </source>
</evidence>
<evidence type="ECO:0000256" key="4">
    <source>
        <dbReference type="ARBA" id="ARBA00022989"/>
    </source>
</evidence>
<dbReference type="PANTHER" id="PTHR24243">
    <property type="entry name" value="G-PROTEIN COUPLED RECEPTOR"/>
    <property type="match status" value="1"/>
</dbReference>
<dbReference type="PRINTS" id="PR00237">
    <property type="entry name" value="GPCRRHODOPSN"/>
</dbReference>
<evidence type="ECO:0000259" key="10">
    <source>
        <dbReference type="PROSITE" id="PS50262"/>
    </source>
</evidence>
<comment type="similarity">
    <text evidence="2">Belongs to the G-protein coupled receptor 1 family.</text>
</comment>
<evidence type="ECO:0000256" key="1">
    <source>
        <dbReference type="ARBA" id="ARBA00004141"/>
    </source>
</evidence>
<reference evidence="12" key="1">
    <citation type="submission" date="2025-08" db="UniProtKB">
        <authorList>
            <consortium name="RefSeq"/>
        </authorList>
    </citation>
    <scope>IDENTIFICATION</scope>
</reference>
<keyword evidence="4 9" id="KW-1133">Transmembrane helix</keyword>
<dbReference type="GeneID" id="100900236"/>
<evidence type="ECO:0000313" key="11">
    <source>
        <dbReference type="Proteomes" id="UP000694867"/>
    </source>
</evidence>
<dbReference type="CTD" id="39127"/>
<keyword evidence="6 9" id="KW-0472">Membrane</keyword>
<dbReference type="PANTHER" id="PTHR24243:SF230">
    <property type="entry name" value="G-PROTEIN COUPLED RECEPTORS FAMILY 1 PROFILE DOMAIN-CONTAINING PROTEIN"/>
    <property type="match status" value="1"/>
</dbReference>
<feature type="transmembrane region" description="Helical" evidence="9">
    <location>
        <begin position="105"/>
        <end position="123"/>
    </location>
</feature>
<gene>
    <name evidence="12" type="primary">LOC100900236</name>
</gene>
<feature type="transmembrane region" description="Helical" evidence="9">
    <location>
        <begin position="187"/>
        <end position="205"/>
    </location>
</feature>
<keyword evidence="5" id="KW-0297">G-protein coupled receptor</keyword>
<dbReference type="SUPFAM" id="SSF81321">
    <property type="entry name" value="Family A G protein-coupled receptor-like"/>
    <property type="match status" value="1"/>
</dbReference>
<feature type="transmembrane region" description="Helical" evidence="9">
    <location>
        <begin position="135"/>
        <end position="157"/>
    </location>
</feature>
<feature type="domain" description="G-protein coupled receptors family 1 profile" evidence="10">
    <location>
        <begin position="85"/>
        <end position="386"/>
    </location>
</feature>
<keyword evidence="7 12" id="KW-0675">Receptor</keyword>
<dbReference type="AlphaFoldDB" id="A0AAJ7SI48"/>
<dbReference type="Pfam" id="PF00001">
    <property type="entry name" value="7tm_1"/>
    <property type="match status" value="1"/>
</dbReference>
<dbReference type="RefSeq" id="XP_028968471.1">
    <property type="nucleotide sequence ID" value="XM_029112638.1"/>
</dbReference>
<keyword evidence="11" id="KW-1185">Reference proteome</keyword>
<dbReference type="GO" id="GO:0004930">
    <property type="term" value="F:G protein-coupled receptor activity"/>
    <property type="evidence" value="ECO:0007669"/>
    <property type="project" value="UniProtKB-KW"/>
</dbReference>
<dbReference type="CDD" id="cd14978">
    <property type="entry name" value="7tmA_FMRFamide_R-like"/>
    <property type="match status" value="1"/>
</dbReference>
<dbReference type="KEGG" id="goe:100900236"/>
<feature type="transmembrane region" description="Helical" evidence="9">
    <location>
        <begin position="330"/>
        <end position="350"/>
    </location>
</feature>